<name>A0A4Q2TY80_9HYPH</name>
<dbReference type="InterPro" id="IPR006680">
    <property type="entry name" value="Amidohydro-rel"/>
</dbReference>
<dbReference type="EMBL" id="QYBB01000073">
    <property type="protein sequence ID" value="RYC29062.1"/>
    <property type="molecule type" value="Genomic_DNA"/>
</dbReference>
<proteinExistence type="predicted"/>
<sequence>MASPPAGPPPHPAPHAPRWTPPAGACDAHCHVYGPFDRFPLPPDRSFTPSEAPETALRRLHDSMGFDRAVIVQSQGHGFDHRPLLDALRTGAGRYRGVALVRPDTPPSEVARFAAAGVCGVRFNFMTHLSARLEPDAMRDVMRLVRPHGWHVAVHVGGAQLVDVESLVRGIEAPVVIDHMARPDLEDGRDGPVATTLKRLLDTGRVWVKLSGADRLSKAGAPYRDAVPLAAGLARHAPERVLWGSDWPHVNIHGPMPDDGDLVDLVAEIAPTEALRRRLLVDNPAAFFGFDVPPAAGEGA</sequence>
<reference evidence="3 4" key="2">
    <citation type="submission" date="2019-02" db="EMBL/GenBank/DDBJ databases">
        <title>'Lichenibacterium ramalinii' gen. nov. sp. nov., 'Lichenibacterium minor' gen. nov. sp. nov.</title>
        <authorList>
            <person name="Pankratov T."/>
        </authorList>
    </citation>
    <scope>NUCLEOTIDE SEQUENCE [LARGE SCALE GENOMIC DNA]</scope>
    <source>
        <strain evidence="3 4">RmlP026</strain>
    </source>
</reference>
<feature type="domain" description="Amidohydrolase-related" evidence="2">
    <location>
        <begin position="26"/>
        <end position="290"/>
    </location>
</feature>
<dbReference type="PANTHER" id="PTHR35563">
    <property type="entry name" value="BARREL METAL-DEPENDENT HYDROLASE, PUTATIVE (AFU_ORTHOLOGUE AFUA_1G16240)-RELATED"/>
    <property type="match status" value="1"/>
</dbReference>
<dbReference type="SUPFAM" id="SSF51556">
    <property type="entry name" value="Metallo-dependent hydrolases"/>
    <property type="match status" value="1"/>
</dbReference>
<dbReference type="Gene3D" id="3.20.20.140">
    <property type="entry name" value="Metal-dependent hydrolases"/>
    <property type="match status" value="1"/>
</dbReference>
<evidence type="ECO:0000313" key="3">
    <source>
        <dbReference type="EMBL" id="RYC29062.1"/>
    </source>
</evidence>
<evidence type="ECO:0000313" key="4">
    <source>
        <dbReference type="Proteomes" id="UP000290759"/>
    </source>
</evidence>
<dbReference type="InterPro" id="IPR032466">
    <property type="entry name" value="Metal_Hydrolase"/>
</dbReference>
<evidence type="ECO:0000256" key="1">
    <source>
        <dbReference type="SAM" id="MobiDB-lite"/>
    </source>
</evidence>
<keyword evidence="3" id="KW-0378">Hydrolase</keyword>
<accession>A0A4Q2TY80</accession>
<evidence type="ECO:0000259" key="2">
    <source>
        <dbReference type="Pfam" id="PF04909"/>
    </source>
</evidence>
<dbReference type="GO" id="GO:0016787">
    <property type="term" value="F:hydrolase activity"/>
    <property type="evidence" value="ECO:0007669"/>
    <property type="project" value="UniProtKB-KW"/>
</dbReference>
<dbReference type="RefSeq" id="WP_129229853.1">
    <property type="nucleotide sequence ID" value="NZ_QYBB01000073.1"/>
</dbReference>
<reference evidence="3 4" key="1">
    <citation type="submission" date="2018-12" db="EMBL/GenBank/DDBJ databases">
        <authorList>
            <person name="Grouzdev D.S."/>
            <person name="Krutkina M.S."/>
        </authorList>
    </citation>
    <scope>NUCLEOTIDE SEQUENCE [LARGE SCALE GENOMIC DNA]</scope>
    <source>
        <strain evidence="3 4">RmlP026</strain>
    </source>
</reference>
<dbReference type="PANTHER" id="PTHR35563:SF2">
    <property type="entry name" value="BARREL METAL-DEPENDENT HYDROLASE, PUTATIVE (AFU_ORTHOLOGUE AFUA_1G16240)-RELATED"/>
    <property type="match status" value="1"/>
</dbReference>
<keyword evidence="4" id="KW-1185">Reference proteome</keyword>
<dbReference type="AlphaFoldDB" id="A0A4Q2TY80"/>
<dbReference type="Pfam" id="PF04909">
    <property type="entry name" value="Amidohydro_2"/>
    <property type="match status" value="1"/>
</dbReference>
<feature type="region of interest" description="Disordered" evidence="1">
    <location>
        <begin position="1"/>
        <end position="20"/>
    </location>
</feature>
<dbReference type="OrthoDB" id="9787654at2"/>
<organism evidence="3 4">
    <name type="scientific">Lichenibacterium minor</name>
    <dbReference type="NCBI Taxonomy" id="2316528"/>
    <lineage>
        <taxon>Bacteria</taxon>
        <taxon>Pseudomonadati</taxon>
        <taxon>Pseudomonadota</taxon>
        <taxon>Alphaproteobacteria</taxon>
        <taxon>Hyphomicrobiales</taxon>
        <taxon>Lichenihabitantaceae</taxon>
        <taxon>Lichenibacterium</taxon>
    </lineage>
</organism>
<gene>
    <name evidence="3" type="ORF">D3273_25925</name>
</gene>
<dbReference type="Proteomes" id="UP000290759">
    <property type="component" value="Unassembled WGS sequence"/>
</dbReference>
<comment type="caution">
    <text evidence="3">The sequence shown here is derived from an EMBL/GenBank/DDBJ whole genome shotgun (WGS) entry which is preliminary data.</text>
</comment>
<feature type="compositionally biased region" description="Pro residues" evidence="1">
    <location>
        <begin position="1"/>
        <end position="15"/>
    </location>
</feature>
<protein>
    <submittedName>
        <fullName evidence="3">Amidohydrolase</fullName>
    </submittedName>
</protein>
<dbReference type="InterPro" id="IPR052358">
    <property type="entry name" value="Aro_Compnd_Degr_Hydrolases"/>
</dbReference>